<dbReference type="WBParaSite" id="Gr19_v10_g3539.t1">
    <property type="protein sequence ID" value="Gr19_v10_g3539.t1"/>
    <property type="gene ID" value="Gr19_v10_g3539"/>
</dbReference>
<organism evidence="2 3">
    <name type="scientific">Globodera rostochiensis</name>
    <name type="common">Golden nematode worm</name>
    <name type="synonym">Heterodera rostochiensis</name>
    <dbReference type="NCBI Taxonomy" id="31243"/>
    <lineage>
        <taxon>Eukaryota</taxon>
        <taxon>Metazoa</taxon>
        <taxon>Ecdysozoa</taxon>
        <taxon>Nematoda</taxon>
        <taxon>Chromadorea</taxon>
        <taxon>Rhabditida</taxon>
        <taxon>Tylenchina</taxon>
        <taxon>Tylenchomorpha</taxon>
        <taxon>Tylenchoidea</taxon>
        <taxon>Heteroderidae</taxon>
        <taxon>Heteroderinae</taxon>
        <taxon>Globodera</taxon>
    </lineage>
</organism>
<protein>
    <submittedName>
        <fullName evidence="3">DNA2/NAM7 helicase helicase domain-containing protein</fullName>
    </submittedName>
</protein>
<dbReference type="Pfam" id="PF13086">
    <property type="entry name" value="AAA_11"/>
    <property type="match status" value="1"/>
</dbReference>
<name>A0A914HPV1_GLORO</name>
<dbReference type="SUPFAM" id="SSF52540">
    <property type="entry name" value="P-loop containing nucleoside triphosphate hydrolases"/>
    <property type="match status" value="1"/>
</dbReference>
<evidence type="ECO:0000259" key="1">
    <source>
        <dbReference type="Pfam" id="PF13086"/>
    </source>
</evidence>
<sequence length="909" mass="100979">MSVISYFFNSSSIFISSSISLSSSSGGSAGGPPQDRYAKLRLQQELYEDIVVPTQPYNGPEPVSSFMTTKNLEKSLRFSGAAKVTLVEYDTTNYCECYYVSRSLNVQDMTFRQNLSVGMESWADFKKSARFGQVRAIRTHLFGGPSEMATTPSTNDETVQVPTALMHRSMGQFDKNALRRYADSVAELVVHIGKLNKRLPTYVLPSSTIPVIELRQKKDASLPAFDNENRDDITALDDMWRDCFWNKLLILRVLLSTYHCTHSDKQLAKKLSENMMGSKGASDNLAETTDSALRTTVDKVHTVGEEDALEGVAIIPQNASPTAVPSASSSSSNAATAAAAVSSSSSGDSAGGPPQDRYAKLRLQQELYEDIAVPTQPYNGPEAVSSFMTTVLHMLSWGHATSIEATVLSKNLEKPLRFSGAAKVTLVEYDTTNYCKICLEGGMFTELERLLSIVTRNGFYFALPNHGHGFRQLNFEEMHFESGGTAAAEFSFNLRERIMTEELDICNVAIELLMAANKSYKTADLPWKLPNTVVEMLSGQMQPLVWPSENARKSTAADQKYIAQRNSFVKVRSPENSLMLNENRARENNSDSGPLCVEKFDVDMIQHLLNTHTQLDTHQQGAVLNAFNANGLSAVQGPPGTGKTNIIAHIVILGTAAYDITCQDDSLNARMERLYTARAAPLFLVVTATNSAADHVALAIKKLAKDMAKAPHQNYQGKRLRLGNVVLMRKYSKLVPTSAVPQELFSCSNKDQGRKFDPQKISCIVMTMGHAKAFKYLSRVCPILRKLQWPNLFEFFGVCCRFDMNTTRSELLNKCREVRHQRQVHSMSVFKPSTACVAKDLQEDASDDDCWGKNNKQTAVSNSRLHLLRHMIDGAVHCRYNVEQRLQSLRNAVYGSSLPFTWSRLFVDI</sequence>
<proteinExistence type="predicted"/>
<evidence type="ECO:0000313" key="3">
    <source>
        <dbReference type="WBParaSite" id="Gr19_v10_g3539.t1"/>
    </source>
</evidence>
<dbReference type="InterPro" id="IPR041677">
    <property type="entry name" value="DNA2/NAM7_AAA_11"/>
</dbReference>
<dbReference type="InterPro" id="IPR045055">
    <property type="entry name" value="DNA2/NAM7-like"/>
</dbReference>
<evidence type="ECO:0000313" key="2">
    <source>
        <dbReference type="Proteomes" id="UP000887572"/>
    </source>
</evidence>
<dbReference type="GO" id="GO:0004386">
    <property type="term" value="F:helicase activity"/>
    <property type="evidence" value="ECO:0007669"/>
    <property type="project" value="InterPro"/>
</dbReference>
<keyword evidence="2" id="KW-1185">Reference proteome</keyword>
<accession>A0A914HPV1</accession>
<dbReference type="PANTHER" id="PTHR10887">
    <property type="entry name" value="DNA2/NAM7 HELICASE FAMILY"/>
    <property type="match status" value="1"/>
</dbReference>
<dbReference type="InterPro" id="IPR027417">
    <property type="entry name" value="P-loop_NTPase"/>
</dbReference>
<dbReference type="Gene3D" id="3.40.50.300">
    <property type="entry name" value="P-loop containing nucleotide triphosphate hydrolases"/>
    <property type="match status" value="1"/>
</dbReference>
<reference evidence="3" key="1">
    <citation type="submission" date="2022-11" db="UniProtKB">
        <authorList>
            <consortium name="WormBaseParasite"/>
        </authorList>
    </citation>
    <scope>IDENTIFICATION</scope>
</reference>
<dbReference type="AlphaFoldDB" id="A0A914HPV1"/>
<feature type="domain" description="DNA2/NAM7 helicase helicase" evidence="1">
    <location>
        <begin position="614"/>
        <end position="726"/>
    </location>
</feature>
<dbReference type="Proteomes" id="UP000887572">
    <property type="component" value="Unplaced"/>
</dbReference>